<feature type="binding site" evidence="21">
    <location>
        <position position="251"/>
    </location>
    <ligand>
        <name>Mg(2+)</name>
        <dbReference type="ChEBI" id="CHEBI:18420"/>
        <label>1</label>
    </ligand>
</feature>
<protein>
    <recommendedName>
        <fullName evidence="6">tetrahydrofolate synthase</fullName>
        <ecNumber evidence="6">6.3.2.17</ecNumber>
    </recommendedName>
    <alternativeName>
        <fullName evidence="18">Folylpoly-gamma-glutamate synthetase</fullName>
    </alternativeName>
    <alternativeName>
        <fullName evidence="17">Tetrahydrofolylpolyglutamate synthase</fullName>
    </alternativeName>
</protein>
<keyword evidence="8" id="KW-0554">One-carbon metabolism</keyword>
<evidence type="ECO:0000256" key="2">
    <source>
        <dbReference type="ARBA" id="ARBA00004305"/>
    </source>
</evidence>
<evidence type="ECO:0000256" key="13">
    <source>
        <dbReference type="ARBA" id="ARBA00022840"/>
    </source>
</evidence>
<keyword evidence="16" id="KW-0472">Membrane</keyword>
<keyword evidence="11 20" id="KW-0547">Nucleotide-binding</keyword>
<dbReference type="PANTHER" id="PTHR11136">
    <property type="entry name" value="FOLYLPOLYGLUTAMATE SYNTHASE-RELATED"/>
    <property type="match status" value="1"/>
</dbReference>
<keyword evidence="23" id="KW-1185">Reference proteome</keyword>
<feature type="binding site" evidence="21">
    <location>
        <position position="151"/>
    </location>
    <ligand>
        <name>Mg(2+)</name>
        <dbReference type="ChEBI" id="CHEBI:18420"/>
        <label>1</label>
    </ligand>
</feature>
<feature type="binding site" evidence="20">
    <location>
        <position position="402"/>
    </location>
    <ligand>
        <name>ATP</name>
        <dbReference type="ChEBI" id="CHEBI:30616"/>
    </ligand>
</feature>
<evidence type="ECO:0000313" key="23">
    <source>
        <dbReference type="Proteomes" id="UP001432027"/>
    </source>
</evidence>
<feature type="binding site" evidence="21">
    <location>
        <position position="223"/>
    </location>
    <ligand>
        <name>Mg(2+)</name>
        <dbReference type="ChEBI" id="CHEBI:18420"/>
        <label>1</label>
    </ligand>
</feature>
<dbReference type="EMBL" id="BTSX01000006">
    <property type="protein sequence ID" value="GMT05069.1"/>
    <property type="molecule type" value="Genomic_DNA"/>
</dbReference>
<dbReference type="EC" id="6.3.2.17" evidence="6"/>
<comment type="pathway">
    <text evidence="4">Cofactor biosynthesis; tetrahydrofolylpolyglutamate biosynthesis.</text>
</comment>
<evidence type="ECO:0000256" key="10">
    <source>
        <dbReference type="ARBA" id="ARBA00022723"/>
    </source>
</evidence>
<dbReference type="SUPFAM" id="SSF53623">
    <property type="entry name" value="MurD-like peptide ligases, catalytic domain"/>
    <property type="match status" value="1"/>
</dbReference>
<dbReference type="AlphaFoldDB" id="A0AAV5UFB6"/>
<dbReference type="NCBIfam" id="TIGR01499">
    <property type="entry name" value="folC"/>
    <property type="match status" value="1"/>
</dbReference>
<organism evidence="22 23">
    <name type="scientific">Pristionchus entomophagus</name>
    <dbReference type="NCBI Taxonomy" id="358040"/>
    <lineage>
        <taxon>Eukaryota</taxon>
        <taxon>Metazoa</taxon>
        <taxon>Ecdysozoa</taxon>
        <taxon>Nematoda</taxon>
        <taxon>Chromadorea</taxon>
        <taxon>Rhabditida</taxon>
        <taxon>Rhabditina</taxon>
        <taxon>Diplogasteromorpha</taxon>
        <taxon>Diplogasteroidea</taxon>
        <taxon>Neodiplogasteridae</taxon>
        <taxon>Pristionchus</taxon>
    </lineage>
</organism>
<comment type="similarity">
    <text evidence="5">Belongs to the folylpolyglutamate synthase family.</text>
</comment>
<evidence type="ECO:0000256" key="17">
    <source>
        <dbReference type="ARBA" id="ARBA00030592"/>
    </source>
</evidence>
<dbReference type="GO" id="GO:0005743">
    <property type="term" value="C:mitochondrial inner membrane"/>
    <property type="evidence" value="ECO:0007669"/>
    <property type="project" value="UniProtKB-SubCell"/>
</dbReference>
<evidence type="ECO:0000256" key="12">
    <source>
        <dbReference type="ARBA" id="ARBA00022792"/>
    </source>
</evidence>
<keyword evidence="15" id="KW-0496">Mitochondrion</keyword>
<keyword evidence="13 20" id="KW-0067">ATP-binding</keyword>
<dbReference type="Gene3D" id="3.90.190.20">
    <property type="entry name" value="Mur ligase, C-terminal domain"/>
    <property type="match status" value="1"/>
</dbReference>
<keyword evidence="9" id="KW-0436">Ligase</keyword>
<dbReference type="InterPro" id="IPR036565">
    <property type="entry name" value="Mur-like_cat_sf"/>
</dbReference>
<dbReference type="PROSITE" id="PS01012">
    <property type="entry name" value="FOLYLPOLYGLU_SYNT_2"/>
    <property type="match status" value="1"/>
</dbReference>
<evidence type="ECO:0000256" key="3">
    <source>
        <dbReference type="ARBA" id="ARBA00004496"/>
    </source>
</evidence>
<dbReference type="SUPFAM" id="SSF53244">
    <property type="entry name" value="MurD-like peptide ligases, peptide-binding domain"/>
    <property type="match status" value="1"/>
</dbReference>
<keyword evidence="12" id="KW-0999">Mitochondrion inner membrane</keyword>
<evidence type="ECO:0000256" key="19">
    <source>
        <dbReference type="ARBA" id="ARBA00047493"/>
    </source>
</evidence>
<evidence type="ECO:0000256" key="6">
    <source>
        <dbReference type="ARBA" id="ARBA00013025"/>
    </source>
</evidence>
<dbReference type="GO" id="GO:0006730">
    <property type="term" value="P:one-carbon metabolic process"/>
    <property type="evidence" value="ECO:0007669"/>
    <property type="project" value="UniProtKB-KW"/>
</dbReference>
<name>A0AAV5UFB6_9BILA</name>
<dbReference type="GO" id="GO:0046872">
    <property type="term" value="F:metal ion binding"/>
    <property type="evidence" value="ECO:0007669"/>
    <property type="project" value="UniProtKB-KW"/>
</dbReference>
<evidence type="ECO:0000256" key="20">
    <source>
        <dbReference type="PIRSR" id="PIRSR038895-1"/>
    </source>
</evidence>
<evidence type="ECO:0000256" key="5">
    <source>
        <dbReference type="ARBA" id="ARBA00008276"/>
    </source>
</evidence>
<dbReference type="Gene3D" id="3.40.1190.10">
    <property type="entry name" value="Mur-like, catalytic domain"/>
    <property type="match status" value="1"/>
</dbReference>
<dbReference type="InterPro" id="IPR036615">
    <property type="entry name" value="Mur_ligase_C_dom_sf"/>
</dbReference>
<feature type="binding site" evidence="20">
    <location>
        <position position="388"/>
    </location>
    <ligand>
        <name>ATP</name>
        <dbReference type="ChEBI" id="CHEBI:30616"/>
    </ligand>
</feature>
<reference evidence="22" key="1">
    <citation type="submission" date="2023-10" db="EMBL/GenBank/DDBJ databases">
        <title>Genome assembly of Pristionchus species.</title>
        <authorList>
            <person name="Yoshida K."/>
            <person name="Sommer R.J."/>
        </authorList>
    </citation>
    <scope>NUCLEOTIDE SEQUENCE</scope>
    <source>
        <strain evidence="22">RS0144</strain>
    </source>
</reference>
<gene>
    <name evidence="22" type="ORF">PENTCL1PPCAC_27243</name>
</gene>
<dbReference type="InterPro" id="IPR018109">
    <property type="entry name" value="Folylpolyglutamate_synth_CS"/>
</dbReference>
<comment type="subcellular location">
    <subcellularLocation>
        <location evidence="3">Cytoplasm</location>
    </subcellularLocation>
    <subcellularLocation>
        <location evidence="1">Mitochondrion inner membrane</location>
    </subcellularLocation>
    <subcellularLocation>
        <location evidence="2">Mitochondrion matrix</location>
    </subcellularLocation>
</comment>
<dbReference type="InterPro" id="IPR001645">
    <property type="entry name" value="Folylpolyglutamate_synth"/>
</dbReference>
<dbReference type="GO" id="GO:0005829">
    <property type="term" value="C:cytosol"/>
    <property type="evidence" value="ECO:0007669"/>
    <property type="project" value="TreeGrafter"/>
</dbReference>
<dbReference type="InterPro" id="IPR023600">
    <property type="entry name" value="Folylpolyglutamate_synth_euk"/>
</dbReference>
<evidence type="ECO:0000256" key="21">
    <source>
        <dbReference type="PIRSR" id="PIRSR038895-2"/>
    </source>
</evidence>
<evidence type="ECO:0000256" key="7">
    <source>
        <dbReference type="ARBA" id="ARBA00022490"/>
    </source>
</evidence>
<feature type="non-terminal residue" evidence="22">
    <location>
        <position position="539"/>
    </location>
</feature>
<evidence type="ECO:0000256" key="1">
    <source>
        <dbReference type="ARBA" id="ARBA00004273"/>
    </source>
</evidence>
<keyword evidence="14 21" id="KW-0460">Magnesium</keyword>
<evidence type="ECO:0000256" key="11">
    <source>
        <dbReference type="ARBA" id="ARBA00022741"/>
    </source>
</evidence>
<evidence type="ECO:0000256" key="14">
    <source>
        <dbReference type="ARBA" id="ARBA00022842"/>
    </source>
</evidence>
<dbReference type="GO" id="GO:0004326">
    <property type="term" value="F:tetrahydrofolylpolyglutamate synthase activity"/>
    <property type="evidence" value="ECO:0007669"/>
    <property type="project" value="UniProtKB-EC"/>
</dbReference>
<accession>A0AAV5UFB6</accession>
<comment type="catalytic activity">
    <reaction evidence="19">
        <text>(6S)-5,6,7,8-tetrahydrofolyl-(gamma-L-Glu)(n) + L-glutamate + ATP = (6S)-5,6,7,8-tetrahydrofolyl-(gamma-L-Glu)(n+1) + ADP + phosphate + H(+)</text>
        <dbReference type="Rhea" id="RHEA:10580"/>
        <dbReference type="Rhea" id="RHEA-COMP:14738"/>
        <dbReference type="Rhea" id="RHEA-COMP:14740"/>
        <dbReference type="ChEBI" id="CHEBI:15378"/>
        <dbReference type="ChEBI" id="CHEBI:29985"/>
        <dbReference type="ChEBI" id="CHEBI:30616"/>
        <dbReference type="ChEBI" id="CHEBI:43474"/>
        <dbReference type="ChEBI" id="CHEBI:141005"/>
        <dbReference type="ChEBI" id="CHEBI:456216"/>
        <dbReference type="EC" id="6.3.2.17"/>
    </reaction>
</comment>
<comment type="caution">
    <text evidence="22">The sequence shown here is derived from an EMBL/GenBank/DDBJ whole genome shotgun (WGS) entry which is preliminary data.</text>
</comment>
<dbReference type="PIRSF" id="PIRSF038895">
    <property type="entry name" value="FPGS"/>
    <property type="match status" value="1"/>
</dbReference>
<dbReference type="Proteomes" id="UP001432027">
    <property type="component" value="Unassembled WGS sequence"/>
</dbReference>
<evidence type="ECO:0000313" key="22">
    <source>
        <dbReference type="EMBL" id="GMT05069.1"/>
    </source>
</evidence>
<evidence type="ECO:0000256" key="4">
    <source>
        <dbReference type="ARBA" id="ARBA00005150"/>
    </source>
</evidence>
<sequence length="539" mass="59812">MPSARHARSILRFILNCSKRELCVLQMSTAMSIPRSTVCFSTSSSLPPSTPCLSMPTSSSTRYEEAVHKLNMLQSNSATIQKLKADARREQMQLLNVPETVSCLERLGITVADLDALRAIHVTGTKGKGSTCAYTEAMLRAVGLKTGFFSSPHMVHVRERIRIDGLPLSEEKFADALFAAHDRLEKLPPTDPNIPLMPAYFKFLTVLAFEVFLREKVDVAVVEVGIGGEYDCTNVIRSPSVCGITTLDYDHVALLGNSLEEIAWNKAGIFKHDATAVVSHDQTPESAAKIEERAAERKVDSLSTAPPLSAYSFPGGTGLPLQVGIDGEHQKTNLALALQLARGWLRRERPEMERKLWTGEETSWSAGAPFAVPSQWAEAIGHCHWPGRSQILERGSRRFFLDGAHTVKSMQSCVEWFRTASAASGANDENSATAKRVDRKRAMTLLFHCTGDRNPETLMESLKPLPFTRVFLCPPMVGRRLAASSDAANFFRPPDEQTKQSMECEAAWRRLRPDMDASCVRRFDYLTEALEELQLLQEE</sequence>
<evidence type="ECO:0000256" key="15">
    <source>
        <dbReference type="ARBA" id="ARBA00023128"/>
    </source>
</evidence>
<keyword evidence="10 21" id="KW-0479">Metal-binding</keyword>
<evidence type="ECO:0000256" key="18">
    <source>
        <dbReference type="ARBA" id="ARBA00030876"/>
    </source>
</evidence>
<dbReference type="GO" id="GO:0005524">
    <property type="term" value="F:ATP binding"/>
    <property type="evidence" value="ECO:0007669"/>
    <property type="project" value="UniProtKB-KW"/>
</dbReference>
<keyword evidence="7" id="KW-0963">Cytoplasm</keyword>
<dbReference type="PANTHER" id="PTHR11136:SF5">
    <property type="entry name" value="FOLYLPOLYGLUTAMATE SYNTHASE, MITOCHONDRIAL"/>
    <property type="match status" value="1"/>
</dbReference>
<proteinExistence type="inferred from homology"/>
<evidence type="ECO:0000256" key="8">
    <source>
        <dbReference type="ARBA" id="ARBA00022563"/>
    </source>
</evidence>
<dbReference type="GO" id="GO:0005759">
    <property type="term" value="C:mitochondrial matrix"/>
    <property type="evidence" value="ECO:0007669"/>
    <property type="project" value="UniProtKB-SubCell"/>
</dbReference>
<evidence type="ECO:0000256" key="9">
    <source>
        <dbReference type="ARBA" id="ARBA00022598"/>
    </source>
</evidence>
<evidence type="ECO:0000256" key="16">
    <source>
        <dbReference type="ARBA" id="ARBA00023136"/>
    </source>
</evidence>